<dbReference type="PANTHER" id="PTHR43861:SF1">
    <property type="entry name" value="TRANS-ACONITATE 2-METHYLTRANSFERASE"/>
    <property type="match status" value="1"/>
</dbReference>
<dbReference type="PANTHER" id="PTHR43861">
    <property type="entry name" value="TRANS-ACONITATE 2-METHYLTRANSFERASE-RELATED"/>
    <property type="match status" value="1"/>
</dbReference>
<protein>
    <submittedName>
        <fullName evidence="2">Methyltransferase domain-containing protein</fullName>
    </submittedName>
</protein>
<gene>
    <name evidence="2" type="ORF">IEO70_06145</name>
</gene>
<evidence type="ECO:0000259" key="1">
    <source>
        <dbReference type="Pfam" id="PF08241"/>
    </source>
</evidence>
<dbReference type="CDD" id="cd02440">
    <property type="entry name" value="AdoMet_MTases"/>
    <property type="match status" value="1"/>
</dbReference>
<keyword evidence="2" id="KW-0489">Methyltransferase</keyword>
<keyword evidence="2" id="KW-0808">Transferase</keyword>
<dbReference type="RefSeq" id="WP_190997484.1">
    <property type="nucleotide sequence ID" value="NZ_JACXSI010000012.1"/>
</dbReference>
<accession>A0A927CUY4</accession>
<proteinExistence type="predicted"/>
<dbReference type="Proteomes" id="UP000602076">
    <property type="component" value="Unassembled WGS sequence"/>
</dbReference>
<evidence type="ECO:0000313" key="3">
    <source>
        <dbReference type="Proteomes" id="UP000602076"/>
    </source>
</evidence>
<dbReference type="Pfam" id="PF08241">
    <property type="entry name" value="Methyltransf_11"/>
    <property type="match status" value="1"/>
</dbReference>
<sequence>MKTSWNANLYDTKHGFVSKYGNELVDLLAPVAGERILDLGCGTGDLAKRLTELEVEVVGVDQSESMVQQAKAKYPEIAFEVQDATKLPYDNEFDAVFSNAVLHWVKEPEQALAGIYRSLKPGGRFVAEFGGKDNVQAIISAIISQLPEFAANQFPWYYPSIGEYATLMETAGFRVTFACHFDRPTPLDGENGLRNWIDMFAGSFFEGISTEQQAFIIEKVEEQLKPVLFVDGKWIADYKRLRVVGIK</sequence>
<dbReference type="GO" id="GO:0008757">
    <property type="term" value="F:S-adenosylmethionine-dependent methyltransferase activity"/>
    <property type="evidence" value="ECO:0007669"/>
    <property type="project" value="InterPro"/>
</dbReference>
<dbReference type="InterPro" id="IPR029063">
    <property type="entry name" value="SAM-dependent_MTases_sf"/>
</dbReference>
<dbReference type="GO" id="GO:0032259">
    <property type="term" value="P:methylation"/>
    <property type="evidence" value="ECO:0007669"/>
    <property type="project" value="UniProtKB-KW"/>
</dbReference>
<dbReference type="EMBL" id="JACXSI010000012">
    <property type="protein sequence ID" value="MBD3107941.1"/>
    <property type="molecule type" value="Genomic_DNA"/>
</dbReference>
<organism evidence="2 3">
    <name type="scientific">Peribacillus faecalis</name>
    <dbReference type="NCBI Taxonomy" id="2772559"/>
    <lineage>
        <taxon>Bacteria</taxon>
        <taxon>Bacillati</taxon>
        <taxon>Bacillota</taxon>
        <taxon>Bacilli</taxon>
        <taxon>Bacillales</taxon>
        <taxon>Bacillaceae</taxon>
        <taxon>Peribacillus</taxon>
    </lineage>
</organism>
<dbReference type="InterPro" id="IPR013216">
    <property type="entry name" value="Methyltransf_11"/>
</dbReference>
<dbReference type="AlphaFoldDB" id="A0A927CUY4"/>
<keyword evidence="3" id="KW-1185">Reference proteome</keyword>
<reference evidence="2" key="1">
    <citation type="submission" date="2020-09" db="EMBL/GenBank/DDBJ databases">
        <title>Bacillus faecalis sp. nov., a moderately halophilic bacterium isolated from cow faeces.</title>
        <authorList>
            <person name="Jiang L."/>
            <person name="Lee J."/>
        </authorList>
    </citation>
    <scope>NUCLEOTIDE SEQUENCE</scope>
    <source>
        <strain evidence="2">AGMB 02131</strain>
    </source>
</reference>
<evidence type="ECO:0000313" key="2">
    <source>
        <dbReference type="EMBL" id="MBD3107941.1"/>
    </source>
</evidence>
<dbReference type="SUPFAM" id="SSF53335">
    <property type="entry name" value="S-adenosyl-L-methionine-dependent methyltransferases"/>
    <property type="match status" value="1"/>
</dbReference>
<feature type="domain" description="Methyltransferase type 11" evidence="1">
    <location>
        <begin position="37"/>
        <end position="126"/>
    </location>
</feature>
<name>A0A927CUY4_9BACI</name>
<dbReference type="Gene3D" id="3.40.50.150">
    <property type="entry name" value="Vaccinia Virus protein VP39"/>
    <property type="match status" value="1"/>
</dbReference>
<comment type="caution">
    <text evidence="2">The sequence shown here is derived from an EMBL/GenBank/DDBJ whole genome shotgun (WGS) entry which is preliminary data.</text>
</comment>